<dbReference type="Proteomes" id="UP000190648">
    <property type="component" value="Unassembled WGS sequence"/>
</dbReference>
<name>A0A1V4JVX1_PATFA</name>
<gene>
    <name evidence="1" type="ORF">AV530_011978</name>
</gene>
<organism evidence="1 2">
    <name type="scientific">Patagioenas fasciata monilis</name>
    <dbReference type="NCBI Taxonomy" id="372326"/>
    <lineage>
        <taxon>Eukaryota</taxon>
        <taxon>Metazoa</taxon>
        <taxon>Chordata</taxon>
        <taxon>Craniata</taxon>
        <taxon>Vertebrata</taxon>
        <taxon>Euteleostomi</taxon>
        <taxon>Archelosauria</taxon>
        <taxon>Archosauria</taxon>
        <taxon>Dinosauria</taxon>
        <taxon>Saurischia</taxon>
        <taxon>Theropoda</taxon>
        <taxon>Coelurosauria</taxon>
        <taxon>Aves</taxon>
        <taxon>Neognathae</taxon>
        <taxon>Neoaves</taxon>
        <taxon>Columbimorphae</taxon>
        <taxon>Columbiformes</taxon>
        <taxon>Columbidae</taxon>
        <taxon>Patagioenas</taxon>
    </lineage>
</organism>
<evidence type="ECO:0000313" key="1">
    <source>
        <dbReference type="EMBL" id="OPJ75827.1"/>
    </source>
</evidence>
<dbReference type="AlphaFoldDB" id="A0A1V4JVX1"/>
<evidence type="ECO:0000313" key="2">
    <source>
        <dbReference type="Proteomes" id="UP000190648"/>
    </source>
</evidence>
<dbReference type="EMBL" id="LSYS01006159">
    <property type="protein sequence ID" value="OPJ75827.1"/>
    <property type="molecule type" value="Genomic_DNA"/>
</dbReference>
<comment type="caution">
    <text evidence="1">The sequence shown here is derived from an EMBL/GenBank/DDBJ whole genome shotgun (WGS) entry which is preliminary data.</text>
</comment>
<reference evidence="1 2" key="1">
    <citation type="submission" date="2016-02" db="EMBL/GenBank/DDBJ databases">
        <title>Band-tailed pigeon sequencing and assembly.</title>
        <authorList>
            <person name="Soares A.E."/>
            <person name="Novak B.J."/>
            <person name="Rice E.S."/>
            <person name="O'Connell B."/>
            <person name="Chang D."/>
            <person name="Weber S."/>
            <person name="Shapiro B."/>
        </authorList>
    </citation>
    <scope>NUCLEOTIDE SEQUENCE [LARGE SCALE GENOMIC DNA]</scope>
    <source>
        <strain evidence="1">BTP2013</strain>
        <tissue evidence="1">Blood</tissue>
    </source>
</reference>
<accession>A0A1V4JVX1</accession>
<proteinExistence type="predicted"/>
<sequence length="195" mass="22253">MVTFWQLKKSSKKQVLYLKSFSSVAIHKEPNDSVEFLSLFDACLKEDEIFIFVEKRSKEKVKMRFRGSFQLESQYFWGKSRTEITEKKAGFQRIAIRALSLGCVVLLALLLCTSEKILCLFSCTCCTPLAATRILHAPIFISIESGRLLEPDPLQVFCVFTSELYIIHLGCGRCKGEGLRSPTLKRRSQTVAILW</sequence>
<protein>
    <submittedName>
        <fullName evidence="1">Uncharacterized protein</fullName>
    </submittedName>
</protein>
<keyword evidence="2" id="KW-1185">Reference proteome</keyword>